<proteinExistence type="predicted"/>
<dbReference type="PANTHER" id="PTHR33349:SF41">
    <property type="entry name" value="EMB|CAB62594.1"/>
    <property type="match status" value="1"/>
</dbReference>
<dbReference type="Proteomes" id="UP000036987">
    <property type="component" value="Unassembled WGS sequence"/>
</dbReference>
<comment type="caution">
    <text evidence="3">The sequence shown here is derived from an EMBL/GenBank/DDBJ whole genome shotgun (WGS) entry which is preliminary data.</text>
</comment>
<feature type="compositionally biased region" description="Polar residues" evidence="1">
    <location>
        <begin position="184"/>
        <end position="193"/>
    </location>
</feature>
<dbReference type="InterPro" id="IPR012417">
    <property type="entry name" value="CaM-bd_dom_pln"/>
</dbReference>
<gene>
    <name evidence="3" type="ORF">ZOSMA_287G00060</name>
</gene>
<accession>A0A0K9PCQ9</accession>
<dbReference type="AlphaFoldDB" id="A0A0K9PCQ9"/>
<feature type="region of interest" description="Disordered" evidence="1">
    <location>
        <begin position="306"/>
        <end position="355"/>
    </location>
</feature>
<dbReference type="SMART" id="SM01054">
    <property type="entry name" value="CaM_binding"/>
    <property type="match status" value="1"/>
</dbReference>
<feature type="domain" description="Calmodulin-binding" evidence="2">
    <location>
        <begin position="273"/>
        <end position="391"/>
    </location>
</feature>
<dbReference type="EMBL" id="LFYR01000955">
    <property type="protein sequence ID" value="KMZ66843.1"/>
    <property type="molecule type" value="Genomic_DNA"/>
</dbReference>
<evidence type="ECO:0000313" key="3">
    <source>
        <dbReference type="EMBL" id="KMZ66843.1"/>
    </source>
</evidence>
<evidence type="ECO:0000256" key="1">
    <source>
        <dbReference type="SAM" id="MobiDB-lite"/>
    </source>
</evidence>
<dbReference type="GO" id="GO:0005516">
    <property type="term" value="F:calmodulin binding"/>
    <property type="evidence" value="ECO:0007669"/>
    <property type="project" value="InterPro"/>
</dbReference>
<sequence>MSKEVTVSSSKWGKKNKKNFNGTATVVSKSSDSDYPFAIHNQIHSRYLGKSVASSCHDLCKYGKNNNPDVEGSSSATIKSFIAEKRKIMKKKKNPPNLESFDSNAGRCILAKNVNEDHVPAAAEAAKKTKVVKRSAPLPQPSLTRMKLRELPAVRSPRSLSSGKLKSKLTSGFKSIFVPDLSKNKSQNSSAAFSRTPALGEQREVVSSSKSKREVKKKAKIKLPEVPSSLPNLAFEVEEERFEELEASYSEEGNEGDVKNKYEIVGGSSDEEEPHKLKFRRGEVVEIDSENNDCPRKLKFKQGRVIDDDNGEDVDSKRRFKKKVDDGSGGSNIETNAETVMLRRQDGPDSNKKDAQGLLNDVIELTATKLAESRNSSKVKALVGAFETVISLQDTKSTPSSLA</sequence>
<feature type="compositionally biased region" description="Basic and acidic residues" evidence="1">
    <location>
        <begin position="341"/>
        <end position="355"/>
    </location>
</feature>
<reference evidence="4" key="1">
    <citation type="journal article" date="2016" name="Nature">
        <title>The genome of the seagrass Zostera marina reveals angiosperm adaptation to the sea.</title>
        <authorList>
            <person name="Olsen J.L."/>
            <person name="Rouze P."/>
            <person name="Verhelst B."/>
            <person name="Lin Y.-C."/>
            <person name="Bayer T."/>
            <person name="Collen J."/>
            <person name="Dattolo E."/>
            <person name="De Paoli E."/>
            <person name="Dittami S."/>
            <person name="Maumus F."/>
            <person name="Michel G."/>
            <person name="Kersting A."/>
            <person name="Lauritano C."/>
            <person name="Lohaus R."/>
            <person name="Toepel M."/>
            <person name="Tonon T."/>
            <person name="Vanneste K."/>
            <person name="Amirebrahimi M."/>
            <person name="Brakel J."/>
            <person name="Bostroem C."/>
            <person name="Chovatia M."/>
            <person name="Grimwood J."/>
            <person name="Jenkins J.W."/>
            <person name="Jueterbock A."/>
            <person name="Mraz A."/>
            <person name="Stam W.T."/>
            <person name="Tice H."/>
            <person name="Bornberg-Bauer E."/>
            <person name="Green P.J."/>
            <person name="Pearson G.A."/>
            <person name="Procaccini G."/>
            <person name="Duarte C.M."/>
            <person name="Schmutz J."/>
            <person name="Reusch T.B.H."/>
            <person name="Van de Peer Y."/>
        </authorList>
    </citation>
    <scope>NUCLEOTIDE SEQUENCE [LARGE SCALE GENOMIC DNA]</scope>
    <source>
        <strain evidence="4">cv. Finnish</strain>
    </source>
</reference>
<evidence type="ECO:0000313" key="4">
    <source>
        <dbReference type="Proteomes" id="UP000036987"/>
    </source>
</evidence>
<protein>
    <recommendedName>
        <fullName evidence="2">Calmodulin-binding domain-containing protein</fullName>
    </recommendedName>
</protein>
<dbReference type="PANTHER" id="PTHR33349">
    <property type="entry name" value="EMB|CAB62594.1"/>
    <property type="match status" value="1"/>
</dbReference>
<feature type="region of interest" description="Disordered" evidence="1">
    <location>
        <begin position="125"/>
        <end position="165"/>
    </location>
</feature>
<feature type="region of interest" description="Disordered" evidence="1">
    <location>
        <begin position="184"/>
        <end position="219"/>
    </location>
</feature>
<dbReference type="OrthoDB" id="766386at2759"/>
<evidence type="ECO:0000259" key="2">
    <source>
        <dbReference type="SMART" id="SM01054"/>
    </source>
</evidence>
<feature type="region of interest" description="Disordered" evidence="1">
    <location>
        <begin position="1"/>
        <end position="25"/>
    </location>
</feature>
<name>A0A0K9PCQ9_ZOSMR</name>
<keyword evidence="4" id="KW-1185">Reference proteome</keyword>
<organism evidence="3 4">
    <name type="scientific">Zostera marina</name>
    <name type="common">Eelgrass</name>
    <dbReference type="NCBI Taxonomy" id="29655"/>
    <lineage>
        <taxon>Eukaryota</taxon>
        <taxon>Viridiplantae</taxon>
        <taxon>Streptophyta</taxon>
        <taxon>Embryophyta</taxon>
        <taxon>Tracheophyta</taxon>
        <taxon>Spermatophyta</taxon>
        <taxon>Magnoliopsida</taxon>
        <taxon>Liliopsida</taxon>
        <taxon>Zosteraceae</taxon>
        <taxon>Zostera</taxon>
    </lineage>
</organism>
<dbReference type="Pfam" id="PF07839">
    <property type="entry name" value="CaM_binding"/>
    <property type="match status" value="1"/>
</dbReference>